<feature type="domain" description="Flagellar basal-body/hook protein C-terminal" evidence="7">
    <location>
        <begin position="614"/>
        <end position="651"/>
    </location>
</feature>
<name>W0UZ92_9BURK</name>
<keyword evidence="5" id="KW-0964">Secreted</keyword>
<feature type="domain" description="Flagellar hook-associated protein 1 D3" evidence="9">
    <location>
        <begin position="441"/>
        <end position="545"/>
    </location>
</feature>
<protein>
    <recommendedName>
        <fullName evidence="4">Flagellar hook-associated protein 1</fullName>
    </recommendedName>
</protein>
<dbReference type="Pfam" id="PF21158">
    <property type="entry name" value="flgK_1st_1"/>
    <property type="match status" value="1"/>
</dbReference>
<evidence type="ECO:0000256" key="4">
    <source>
        <dbReference type="ARBA" id="ARBA00016244"/>
    </source>
</evidence>
<accession>W0UZ92</accession>
<dbReference type="STRING" id="1349767.GJA_1231"/>
<dbReference type="EMBL" id="HG322949">
    <property type="protein sequence ID" value="CDG81884.1"/>
    <property type="molecule type" value="Genomic_DNA"/>
</dbReference>
<evidence type="ECO:0000313" key="11">
    <source>
        <dbReference type="EMBL" id="CDG81884.1"/>
    </source>
</evidence>
<evidence type="ECO:0000256" key="3">
    <source>
        <dbReference type="ARBA" id="ARBA00009677"/>
    </source>
</evidence>
<keyword evidence="6" id="KW-0975">Bacterial flagellum</keyword>
<gene>
    <name evidence="11" type="primary">flgK</name>
    <name evidence="11" type="ORF">GJA_1231</name>
</gene>
<evidence type="ECO:0000259" key="8">
    <source>
        <dbReference type="Pfam" id="PF21158"/>
    </source>
</evidence>
<dbReference type="GO" id="GO:0044780">
    <property type="term" value="P:bacterial-type flagellum assembly"/>
    <property type="evidence" value="ECO:0007669"/>
    <property type="project" value="InterPro"/>
</dbReference>
<evidence type="ECO:0000256" key="1">
    <source>
        <dbReference type="ARBA" id="ARBA00004365"/>
    </source>
</evidence>
<dbReference type="Pfam" id="PF22638">
    <property type="entry name" value="FlgK_D1"/>
    <property type="match status" value="1"/>
</dbReference>
<dbReference type="NCBIfam" id="TIGR02492">
    <property type="entry name" value="flgK_ends"/>
    <property type="match status" value="1"/>
</dbReference>
<evidence type="ECO:0000256" key="5">
    <source>
        <dbReference type="ARBA" id="ARBA00022525"/>
    </source>
</evidence>
<dbReference type="InterPro" id="IPR010930">
    <property type="entry name" value="Flg_bb/hook_C_dom"/>
</dbReference>
<dbReference type="KEGG" id="jag:GJA_1231"/>
<dbReference type="InterPro" id="IPR049474">
    <property type="entry name" value="FlgK_D3"/>
</dbReference>
<dbReference type="Pfam" id="PF21159">
    <property type="entry name" value="FlgK_2nd"/>
    <property type="match status" value="1"/>
</dbReference>
<comment type="similarity">
    <text evidence="3">Belongs to the flagella basal body rod proteins family.</text>
</comment>
<keyword evidence="11" id="KW-0966">Cell projection</keyword>
<proteinExistence type="inferred from homology"/>
<evidence type="ECO:0000256" key="6">
    <source>
        <dbReference type="ARBA" id="ARBA00023143"/>
    </source>
</evidence>
<keyword evidence="12" id="KW-1185">Reference proteome</keyword>
<dbReference type="InterPro" id="IPR049119">
    <property type="entry name" value="FlgK_D2-like"/>
</dbReference>
<evidence type="ECO:0000259" key="9">
    <source>
        <dbReference type="Pfam" id="PF21159"/>
    </source>
</evidence>
<dbReference type="GO" id="GO:0005576">
    <property type="term" value="C:extracellular region"/>
    <property type="evidence" value="ECO:0007669"/>
    <property type="project" value="UniProtKB-SubCell"/>
</dbReference>
<dbReference type="HOGENOM" id="CLU_012762_0_0_4"/>
<dbReference type="GO" id="GO:0009424">
    <property type="term" value="C:bacterial-type flagellum hook"/>
    <property type="evidence" value="ECO:0007669"/>
    <property type="project" value="InterPro"/>
</dbReference>
<organism evidence="11 12">
    <name type="scientific">Janthinobacterium agaricidamnosum NBRC 102515 = DSM 9628</name>
    <dbReference type="NCBI Taxonomy" id="1349767"/>
    <lineage>
        <taxon>Bacteria</taxon>
        <taxon>Pseudomonadati</taxon>
        <taxon>Pseudomonadota</taxon>
        <taxon>Betaproteobacteria</taxon>
        <taxon>Burkholderiales</taxon>
        <taxon>Oxalobacteraceae</taxon>
        <taxon>Janthinobacterium</taxon>
    </lineage>
</organism>
<dbReference type="Proteomes" id="UP000027604">
    <property type="component" value="Chromosome I"/>
</dbReference>
<evidence type="ECO:0000313" key="12">
    <source>
        <dbReference type="Proteomes" id="UP000027604"/>
    </source>
</evidence>
<dbReference type="PANTHER" id="PTHR30033">
    <property type="entry name" value="FLAGELLAR HOOK-ASSOCIATED PROTEIN 1"/>
    <property type="match status" value="1"/>
</dbReference>
<dbReference type="GO" id="GO:0005198">
    <property type="term" value="F:structural molecule activity"/>
    <property type="evidence" value="ECO:0007669"/>
    <property type="project" value="InterPro"/>
</dbReference>
<dbReference type="PANTHER" id="PTHR30033:SF1">
    <property type="entry name" value="FLAGELLAR HOOK-ASSOCIATED PROTEIN 1"/>
    <property type="match status" value="1"/>
</dbReference>
<dbReference type="InterPro" id="IPR053927">
    <property type="entry name" value="FlgK_helical"/>
</dbReference>
<dbReference type="InterPro" id="IPR002371">
    <property type="entry name" value="FlgK"/>
</dbReference>
<dbReference type="PRINTS" id="PR01005">
    <property type="entry name" value="FLGHOOKAP1"/>
</dbReference>
<evidence type="ECO:0000256" key="2">
    <source>
        <dbReference type="ARBA" id="ARBA00004613"/>
    </source>
</evidence>
<keyword evidence="11" id="KW-0282">Flagellum</keyword>
<dbReference type="Pfam" id="PF06429">
    <property type="entry name" value="Flg_bbr_C"/>
    <property type="match status" value="1"/>
</dbReference>
<evidence type="ECO:0000259" key="10">
    <source>
        <dbReference type="Pfam" id="PF22638"/>
    </source>
</evidence>
<feature type="domain" description="Flagellar hook-associated protein 1 D2-like" evidence="8">
    <location>
        <begin position="344"/>
        <end position="417"/>
    </location>
</feature>
<feature type="domain" description="Flagellar hook-associated protein FlgK helical" evidence="10">
    <location>
        <begin position="93"/>
        <end position="327"/>
    </location>
</feature>
<dbReference type="AlphaFoldDB" id="W0UZ92"/>
<keyword evidence="11" id="KW-0969">Cilium</keyword>
<reference evidence="11 12" key="1">
    <citation type="journal article" date="2015" name="Genome Announc.">
        <title>Genome Sequence of Mushroom Soft-Rot Pathogen Janthinobacterium agaricidamnosum.</title>
        <authorList>
            <person name="Graupner K."/>
            <person name="Lackner G."/>
            <person name="Hertweck C."/>
        </authorList>
    </citation>
    <scope>NUCLEOTIDE SEQUENCE [LARGE SCALE GENOMIC DNA]</scope>
    <source>
        <strain evidence="12">NBRC 102515 / DSM 9628</strain>
    </source>
</reference>
<dbReference type="RefSeq" id="WP_038489782.1">
    <property type="nucleotide sequence ID" value="NZ_BCTH01000087.1"/>
</dbReference>
<dbReference type="eggNOG" id="COG1256">
    <property type="taxonomic scope" value="Bacteria"/>
</dbReference>
<evidence type="ECO:0000259" key="7">
    <source>
        <dbReference type="Pfam" id="PF06429"/>
    </source>
</evidence>
<comment type="subcellular location">
    <subcellularLocation>
        <location evidence="1">Bacterial flagellum</location>
    </subcellularLocation>
    <subcellularLocation>
        <location evidence="2">Secreted</location>
    </subcellularLocation>
</comment>
<dbReference type="SUPFAM" id="SSF64518">
    <property type="entry name" value="Phase 1 flagellin"/>
    <property type="match status" value="2"/>
</dbReference>
<dbReference type="OrthoDB" id="9802553at2"/>
<sequence length="655" mass="68029">MTSSLLNIGKSGLLAAQVGLATTGHNITNANVDGYNRQVVLQQNSPANNLGYGFVGNGTEVSQVKRMYDSFMASQVNSAQATTSSLDAYYKQISQIDNFMADPDAGLSPALQDFFKGVQDFSANPGSVASRQALLSSANSLASRFQGMSARLQDIYDGVNSQITSNVAVINSYAKQIAELNNTIAGLAVNQSNMPNDLLDQRDQLVTELNKYVKATVTPGENNTVTVSIGSGQPMVVGNRAFELGTTASLTDPNRIEVGYKVGDTTTVLPSNALTGGSLGGLLDFRSGTLDRVQNSLGKVAIALASTFNAQHKLGQDLNGDMGGDFFKIAPSVIGASRLNSPSNSNVLSAVVSDPSKLTGSDYALKFDGTNYTVTRQSDGQKTVINPYPQTKPQTIDGVDFSISGTAAEGDNFTIRPTANGASGLSVLITDRNKLAAAAPISTGSPTTNTGNGKISAGSVDKAYLTPGNALTGQVTLTYDKASNSLSGFPAGQAVVVTNSAGVSTTYPAGTASIPYHEGDNLNFGGVNVAISGTPGNQDKFTIGPNSNGSGDNRNAALLGALQTKNTMDGGHTTFQGSYAETVSFVGNKTREVQINGLASAALLDQNTKSQQSVSGVNLDEEAANLLRYQQAYQACGKVMQIASTLFDVVIGLGR</sequence>
<dbReference type="PATRIC" id="fig|1349767.4.peg.2949"/>